<protein>
    <submittedName>
        <fullName evidence="5">Immune inhibitor A domain-containing protein</fullName>
    </submittedName>
</protein>
<dbReference type="InterPro" id="IPR012300">
    <property type="entry name" value="Pept_M6_InhA"/>
</dbReference>
<feature type="chain" id="PRO_5045730940" evidence="2">
    <location>
        <begin position="30"/>
        <end position="748"/>
    </location>
</feature>
<dbReference type="Pfam" id="PF05547">
    <property type="entry name" value="Peptidase_M6"/>
    <property type="match status" value="1"/>
</dbReference>
<name>A0ABV8JHW8_9BACL</name>
<dbReference type="InterPro" id="IPR008757">
    <property type="entry name" value="Peptidase_M6-like_domain"/>
</dbReference>
<feature type="domain" description="Immune inhibitor A-like metallopeptidase VEG" evidence="4">
    <location>
        <begin position="588"/>
        <end position="741"/>
    </location>
</feature>
<sequence length="748" mass="83196">MGKIGKTTAGLLSAALVMGAVATAPMVSAEPKPSGREVTDQKVDMGSVNTERLAEALIKKGKIKKSASPAEVELAVQKYVEKRRVPNGVDTSTKYGKKAQKGLDKMQDRSITKAEKGQLKGKAAHTDNIAVALIEFPDYEHNQIKEERGSLYTKDFSESHYQKMLFSPRNYTTPEGLKLTTMAKYYQDQSGDSWAVNGTVTPWKKAKHDASYYGGNDPARNDNDKAPRELVEETLESVGKAIKGKEDQYDQRDPYDLDGDGNVMEPDGRLDNLMIVHSGVGEEAGGGELGDDAVWSHRWTLKKPATIPGTSLKAYDYMIQPEDGAVGVFAHEYAHNLGVPDLYDTTRSGLGSPVGSWSVMSGGSWNGKILGTEPVGFDPWSKQFLQATFGGYWSHPMEIDLKDIRGKKKANLKEAVSKNLFGKTLKINLPKVEKKPPTQPKTGKYSYYSTIGDNLDTKMTSKTIDLTGASKASLSFDSWRQIETGYDYLYVQVIDEATNEKKELKAYDDDTNGKWVKEELDLSEFAGKKIKLEFQYVTDGGLTLDGFYVDNIVISSDNNTVLEDGAEEEPKFDLSGFTRFDGSGTMHSNYYLIEWRTHHGVDKGLAKLRRGDSFLTYDPGMVVWYYDGRYLDNNTSGHPGYGMVGVVDSHQRVQYWNKDWTDPATDRYQLGDAAFGLSRTSPIDIKNYLTYGDLKYPGQPGVRLFDDHRNYTMPGAKTVGKVLPKHGLRIKVLREKNRGGVIQLSKRQ</sequence>
<keyword evidence="2" id="KW-0732">Signal</keyword>
<evidence type="ECO:0000256" key="1">
    <source>
        <dbReference type="SAM" id="MobiDB-lite"/>
    </source>
</evidence>
<evidence type="ECO:0000313" key="6">
    <source>
        <dbReference type="Proteomes" id="UP001595843"/>
    </source>
</evidence>
<comment type="caution">
    <text evidence="5">The sequence shown here is derived from an EMBL/GenBank/DDBJ whole genome shotgun (WGS) entry which is preliminary data.</text>
</comment>
<organism evidence="5 6">
    <name type="scientific">Salinithrix halophila</name>
    <dbReference type="NCBI Taxonomy" id="1485204"/>
    <lineage>
        <taxon>Bacteria</taxon>
        <taxon>Bacillati</taxon>
        <taxon>Bacillota</taxon>
        <taxon>Bacilli</taxon>
        <taxon>Bacillales</taxon>
        <taxon>Thermoactinomycetaceae</taxon>
        <taxon>Salinithrix</taxon>
    </lineage>
</organism>
<dbReference type="InterPro" id="IPR013320">
    <property type="entry name" value="ConA-like_dom_sf"/>
</dbReference>
<keyword evidence="6" id="KW-1185">Reference proteome</keyword>
<dbReference type="RefSeq" id="WP_380704090.1">
    <property type="nucleotide sequence ID" value="NZ_JBHSAP010000009.1"/>
</dbReference>
<dbReference type="PANTHER" id="PTHR41775">
    <property type="entry name" value="SECRETED PROTEIN-RELATED"/>
    <property type="match status" value="1"/>
</dbReference>
<dbReference type="Proteomes" id="UP001595843">
    <property type="component" value="Unassembled WGS sequence"/>
</dbReference>
<dbReference type="Pfam" id="PF20774">
    <property type="entry name" value="InhA-like_VEG"/>
    <property type="match status" value="1"/>
</dbReference>
<accession>A0ABV8JHW8</accession>
<gene>
    <name evidence="5" type="ORF">ACFOUO_08305</name>
</gene>
<dbReference type="PIRSF" id="PIRSF007519">
    <property type="entry name" value="Protease_InhA"/>
    <property type="match status" value="1"/>
</dbReference>
<evidence type="ECO:0000313" key="5">
    <source>
        <dbReference type="EMBL" id="MFC4076811.1"/>
    </source>
</evidence>
<dbReference type="Gene3D" id="2.60.120.200">
    <property type="match status" value="1"/>
</dbReference>
<evidence type="ECO:0000259" key="4">
    <source>
        <dbReference type="Pfam" id="PF20774"/>
    </source>
</evidence>
<dbReference type="EMBL" id="JBHSAP010000009">
    <property type="protein sequence ID" value="MFC4076811.1"/>
    <property type="molecule type" value="Genomic_DNA"/>
</dbReference>
<dbReference type="NCBIfam" id="TIGR03296">
    <property type="entry name" value="M6dom_TIGR03296"/>
    <property type="match status" value="1"/>
</dbReference>
<proteinExistence type="predicted"/>
<evidence type="ECO:0000256" key="2">
    <source>
        <dbReference type="SAM" id="SignalP"/>
    </source>
</evidence>
<dbReference type="PANTHER" id="PTHR41775:SF1">
    <property type="entry name" value="PEPTIDASE M6-LIKE DOMAIN-CONTAINING PROTEIN"/>
    <property type="match status" value="1"/>
</dbReference>
<reference evidence="6" key="1">
    <citation type="journal article" date="2019" name="Int. J. Syst. Evol. Microbiol.">
        <title>The Global Catalogue of Microorganisms (GCM) 10K type strain sequencing project: providing services to taxonomists for standard genome sequencing and annotation.</title>
        <authorList>
            <consortium name="The Broad Institute Genomics Platform"/>
            <consortium name="The Broad Institute Genome Sequencing Center for Infectious Disease"/>
            <person name="Wu L."/>
            <person name="Ma J."/>
        </authorList>
    </citation>
    <scope>NUCLEOTIDE SEQUENCE [LARGE SCALE GENOMIC DNA]</scope>
    <source>
        <strain evidence="6">IBRC-M 10813</strain>
    </source>
</reference>
<feature type="domain" description="Peptidase M6-like" evidence="3">
    <location>
        <begin position="124"/>
        <end position="393"/>
    </location>
</feature>
<feature type="region of interest" description="Disordered" evidence="1">
    <location>
        <begin position="88"/>
        <end position="108"/>
    </location>
</feature>
<evidence type="ECO:0000259" key="3">
    <source>
        <dbReference type="Pfam" id="PF05547"/>
    </source>
</evidence>
<dbReference type="SUPFAM" id="SSF49899">
    <property type="entry name" value="Concanavalin A-like lectins/glucanases"/>
    <property type="match status" value="1"/>
</dbReference>
<dbReference type="InterPro" id="IPR048665">
    <property type="entry name" value="InhA-like_VEG"/>
</dbReference>
<dbReference type="SUPFAM" id="SSF55486">
    <property type="entry name" value="Metalloproteases ('zincins'), catalytic domain"/>
    <property type="match status" value="1"/>
</dbReference>
<feature type="signal peptide" evidence="2">
    <location>
        <begin position="1"/>
        <end position="29"/>
    </location>
</feature>
<dbReference type="Pfam" id="PF20773">
    <property type="entry name" value="InhA-like_MAM"/>
    <property type="match status" value="1"/>
</dbReference>